<evidence type="ECO:0000256" key="2">
    <source>
        <dbReference type="SAM" id="Phobius"/>
    </source>
</evidence>
<feature type="transmembrane region" description="Helical" evidence="2">
    <location>
        <begin position="212"/>
        <end position="232"/>
    </location>
</feature>
<evidence type="ECO:0008006" key="5">
    <source>
        <dbReference type="Google" id="ProtNLM"/>
    </source>
</evidence>
<dbReference type="EMBL" id="FNPZ01000001">
    <property type="protein sequence ID" value="SDY84264.1"/>
    <property type="molecule type" value="Genomic_DNA"/>
</dbReference>
<name>A0A1H3N681_9MICO</name>
<feature type="transmembrane region" description="Helical" evidence="2">
    <location>
        <begin position="77"/>
        <end position="101"/>
    </location>
</feature>
<feature type="region of interest" description="Disordered" evidence="1">
    <location>
        <begin position="374"/>
        <end position="414"/>
    </location>
</feature>
<dbReference type="OrthoDB" id="5125480at2"/>
<feature type="transmembrane region" description="Helical" evidence="2">
    <location>
        <begin position="177"/>
        <end position="200"/>
    </location>
</feature>
<keyword evidence="2" id="KW-0812">Transmembrane</keyword>
<protein>
    <recommendedName>
        <fullName evidence="5">Integral membrane protein</fullName>
    </recommendedName>
</protein>
<keyword evidence="4" id="KW-1185">Reference proteome</keyword>
<dbReference type="Proteomes" id="UP000198891">
    <property type="component" value="Unassembled WGS sequence"/>
</dbReference>
<accession>A0A1H3N681</accession>
<evidence type="ECO:0000256" key="1">
    <source>
        <dbReference type="SAM" id="MobiDB-lite"/>
    </source>
</evidence>
<feature type="transmembrane region" description="Helical" evidence="2">
    <location>
        <begin position="113"/>
        <end position="134"/>
    </location>
</feature>
<feature type="transmembrane region" description="Helical" evidence="2">
    <location>
        <begin position="262"/>
        <end position="289"/>
    </location>
</feature>
<feature type="transmembrane region" description="Helical" evidence="2">
    <location>
        <begin position="140"/>
        <end position="165"/>
    </location>
</feature>
<dbReference type="AlphaFoldDB" id="A0A1H3N681"/>
<dbReference type="STRING" id="381665.SAMN05216554_1709"/>
<reference evidence="3 4" key="1">
    <citation type="submission" date="2016-10" db="EMBL/GenBank/DDBJ databases">
        <authorList>
            <person name="de Groot N.N."/>
        </authorList>
    </citation>
    <scope>NUCLEOTIDE SEQUENCE [LARGE SCALE GENOMIC DNA]</scope>
    <source>
        <strain evidence="3 4">CGMCC 4.3491</strain>
    </source>
</reference>
<proteinExistence type="predicted"/>
<evidence type="ECO:0000313" key="4">
    <source>
        <dbReference type="Proteomes" id="UP000198891"/>
    </source>
</evidence>
<organism evidence="3 4">
    <name type="scientific">Herbiconiux ginsengi</name>
    <dbReference type="NCBI Taxonomy" id="381665"/>
    <lineage>
        <taxon>Bacteria</taxon>
        <taxon>Bacillati</taxon>
        <taxon>Actinomycetota</taxon>
        <taxon>Actinomycetes</taxon>
        <taxon>Micrococcales</taxon>
        <taxon>Microbacteriaceae</taxon>
        <taxon>Herbiconiux</taxon>
    </lineage>
</organism>
<feature type="transmembrane region" description="Helical" evidence="2">
    <location>
        <begin position="43"/>
        <end position="65"/>
    </location>
</feature>
<sequence length="414" mass="44276">MTTERDHGAERATKRDVERWLRSKGLPYFLPARVWADRLVVRIAPFLVFLLLADIPLSGLIRFHLVIDEDSPELDLLLLFVVLALAVLVMIAVPIVVASLAAGLLRRFPSTNLPVTLALLVGCLVGTPLVASLTSSGLDVVAAIVVNVAAVALAFLLTWVGVGALLGSAARTALRQLAAIGTLATRALPILMLVVVFAFFSRPLWEVTSTMQPVRLLAVGVFFVVLGLLFAVPITRTEMRDLAAVSGPPLGRIERMNIEAGFVLALGFQVLIFAALTCVFLLVLGALAFSSEVLEEWVGPRATTLTLFGIEVPFTWALLKTAIFLSCVSSLNFLVSVTTNRGYRTTFYEPLFHEAREALQVRAAYRTGTTWGDGASGSAHGGASGAASALDDDEESELLGIPEPGMVEPGRGSE</sequence>
<evidence type="ECO:0000313" key="3">
    <source>
        <dbReference type="EMBL" id="SDY84264.1"/>
    </source>
</evidence>
<keyword evidence="2" id="KW-1133">Transmembrane helix</keyword>
<keyword evidence="2" id="KW-0472">Membrane</keyword>
<dbReference type="RefSeq" id="WP_092551365.1">
    <property type="nucleotide sequence ID" value="NZ_FNPZ01000001.1"/>
</dbReference>
<feature type="transmembrane region" description="Helical" evidence="2">
    <location>
        <begin position="314"/>
        <end position="335"/>
    </location>
</feature>
<gene>
    <name evidence="3" type="ORF">SAMN05216554_1709</name>
</gene>